<dbReference type="InterPro" id="IPR041739">
    <property type="entry name" value="G5K_ProB"/>
</dbReference>
<dbReference type="PROSITE" id="PS00902">
    <property type="entry name" value="GLUTAMATE_5_KINASE"/>
    <property type="match status" value="1"/>
</dbReference>
<keyword evidence="5 8" id="KW-0547">Nucleotide-binding</keyword>
<evidence type="ECO:0000256" key="4">
    <source>
        <dbReference type="ARBA" id="ARBA00022679"/>
    </source>
</evidence>
<dbReference type="InterPro" id="IPR011529">
    <property type="entry name" value="Glu_5kinase"/>
</dbReference>
<dbReference type="FunFam" id="3.40.1160.10:FF:000018">
    <property type="entry name" value="Glutamate 5-kinase"/>
    <property type="match status" value="1"/>
</dbReference>
<dbReference type="PANTHER" id="PTHR43654:SF1">
    <property type="entry name" value="ISOPENTENYL PHOSPHATE KINASE"/>
    <property type="match status" value="1"/>
</dbReference>
<comment type="subcellular location">
    <subcellularLocation>
        <location evidence="8">Cytoplasm</location>
    </subcellularLocation>
</comment>
<dbReference type="RefSeq" id="WP_118319331.1">
    <property type="nucleotide sequence ID" value="NZ_QRVM01000006.1"/>
</dbReference>
<protein>
    <recommendedName>
        <fullName evidence="8">Glutamate 5-kinase</fullName>
        <ecNumber evidence="8">2.7.2.11</ecNumber>
    </recommendedName>
    <alternativeName>
        <fullName evidence="8">Gamma-glutamyl kinase</fullName>
        <shortName evidence="8">GK</shortName>
    </alternativeName>
</protein>
<dbReference type="NCBIfam" id="TIGR01027">
    <property type="entry name" value="proB"/>
    <property type="match status" value="1"/>
</dbReference>
<dbReference type="InterPro" id="IPR036393">
    <property type="entry name" value="AceGlu_kinase-like_sf"/>
</dbReference>
<feature type="binding site" evidence="8">
    <location>
        <position position="6"/>
    </location>
    <ligand>
        <name>ATP</name>
        <dbReference type="ChEBI" id="CHEBI:30616"/>
    </ligand>
</feature>
<organism evidence="10 11">
    <name type="scientific">Holdemanella biformis</name>
    <dbReference type="NCBI Taxonomy" id="1735"/>
    <lineage>
        <taxon>Bacteria</taxon>
        <taxon>Bacillati</taxon>
        <taxon>Bacillota</taxon>
        <taxon>Erysipelotrichia</taxon>
        <taxon>Erysipelotrichales</taxon>
        <taxon>Erysipelotrichaceae</taxon>
        <taxon>Holdemanella</taxon>
    </lineage>
</organism>
<dbReference type="HAMAP" id="MF_00456">
    <property type="entry name" value="ProB"/>
    <property type="match status" value="1"/>
</dbReference>
<gene>
    <name evidence="8 10" type="primary">proB</name>
    <name evidence="10" type="ORF">DWX92_02830</name>
</gene>
<evidence type="ECO:0000256" key="3">
    <source>
        <dbReference type="ARBA" id="ARBA00022650"/>
    </source>
</evidence>
<reference evidence="10 11" key="1">
    <citation type="submission" date="2018-08" db="EMBL/GenBank/DDBJ databases">
        <title>A genome reference for cultivated species of the human gut microbiota.</title>
        <authorList>
            <person name="Zou Y."/>
            <person name="Xue W."/>
            <person name="Luo G."/>
        </authorList>
    </citation>
    <scope>NUCLEOTIDE SEQUENCE [LARGE SCALE GENOMIC DNA]</scope>
    <source>
        <strain evidence="10 11">AF22-10AC</strain>
    </source>
</reference>
<evidence type="ECO:0000256" key="5">
    <source>
        <dbReference type="ARBA" id="ARBA00022741"/>
    </source>
</evidence>
<feature type="binding site" evidence="8">
    <location>
        <begin position="166"/>
        <end position="167"/>
    </location>
    <ligand>
        <name>ATP</name>
        <dbReference type="ChEBI" id="CHEBI:30616"/>
    </ligand>
</feature>
<sequence length="258" mass="28173">MRVVIKVGTSTLAYENTGLLHIRRMKQLCEVLSDIKNAGHEVILVSSGAIGMGMGKLGLDSKPHDLPGKQACAAIGQCELMYTYDSLFSQYNHIVGQILITKSDVENEDRKTNFVNTMEHLLKRNVLPIVNENDTIATEEIVIGDNDNLGAILAKNIHADLYIVLSDIDGLYDDDPHKNKNAKLIPVVYELDEKILSFGQGVNSNVGTGGMKTKLEAAKICMDAGLDMIITNGQKPEALYSILDNESIGTRFVAKKGV</sequence>
<feature type="domain" description="Aspartate/glutamate/uridylate kinase" evidence="9">
    <location>
        <begin position="1"/>
        <end position="232"/>
    </location>
</feature>
<dbReference type="PIRSF" id="PIRSF000729">
    <property type="entry name" value="GK"/>
    <property type="match status" value="1"/>
</dbReference>
<dbReference type="Pfam" id="PF00696">
    <property type="entry name" value="AA_kinase"/>
    <property type="match status" value="1"/>
</dbReference>
<dbReference type="InterPro" id="IPR001048">
    <property type="entry name" value="Asp/Glu/Uridylate_kinase"/>
</dbReference>
<evidence type="ECO:0000256" key="7">
    <source>
        <dbReference type="ARBA" id="ARBA00022840"/>
    </source>
</evidence>
<dbReference type="GO" id="GO:0055129">
    <property type="term" value="P:L-proline biosynthetic process"/>
    <property type="evidence" value="ECO:0007669"/>
    <property type="project" value="UniProtKB-UniRule"/>
</dbReference>
<keyword evidence="4 8" id="KW-0808">Transferase</keyword>
<evidence type="ECO:0000313" key="11">
    <source>
        <dbReference type="Proteomes" id="UP000285274"/>
    </source>
</evidence>
<dbReference type="GO" id="GO:0004349">
    <property type="term" value="F:glutamate 5-kinase activity"/>
    <property type="evidence" value="ECO:0007669"/>
    <property type="project" value="UniProtKB-UniRule"/>
</dbReference>
<feature type="binding site" evidence="8">
    <location>
        <position position="134"/>
    </location>
    <ligand>
        <name>substrate</name>
    </ligand>
</feature>
<dbReference type="CDD" id="cd04242">
    <property type="entry name" value="AAK_G5K_ProB"/>
    <property type="match status" value="1"/>
</dbReference>
<comment type="similarity">
    <text evidence="8">Belongs to the glutamate 5-kinase family.</text>
</comment>
<dbReference type="InterPro" id="IPR001057">
    <property type="entry name" value="Glu/AcGlu_kinase"/>
</dbReference>
<dbReference type="Gene3D" id="3.40.1160.10">
    <property type="entry name" value="Acetylglutamate kinase-like"/>
    <property type="match status" value="1"/>
</dbReference>
<keyword evidence="3 8" id="KW-0641">Proline biosynthesis</keyword>
<keyword evidence="2 8" id="KW-0028">Amino-acid biosynthesis</keyword>
<accession>A0A412J7P4</accession>
<comment type="caution">
    <text evidence="10">The sequence shown here is derived from an EMBL/GenBank/DDBJ whole genome shotgun (WGS) entry which is preliminary data.</text>
</comment>
<evidence type="ECO:0000313" key="10">
    <source>
        <dbReference type="EMBL" id="RGS48385.1"/>
    </source>
</evidence>
<evidence type="ECO:0000259" key="9">
    <source>
        <dbReference type="Pfam" id="PF00696"/>
    </source>
</evidence>
<name>A0A412J7P4_9FIRM</name>
<dbReference type="InterPro" id="IPR019797">
    <property type="entry name" value="Glutamate_5-kinase_CS"/>
</dbReference>
<keyword evidence="1 8" id="KW-0963">Cytoplasm</keyword>
<feature type="binding site" evidence="8">
    <location>
        <begin position="208"/>
        <end position="214"/>
    </location>
    <ligand>
        <name>ATP</name>
        <dbReference type="ChEBI" id="CHEBI:30616"/>
    </ligand>
</feature>
<feature type="binding site" evidence="8">
    <location>
        <position position="47"/>
    </location>
    <ligand>
        <name>substrate</name>
    </ligand>
</feature>
<dbReference type="Proteomes" id="UP000285274">
    <property type="component" value="Unassembled WGS sequence"/>
</dbReference>
<evidence type="ECO:0000256" key="8">
    <source>
        <dbReference type="HAMAP-Rule" id="MF_00456"/>
    </source>
</evidence>
<dbReference type="PRINTS" id="PR00474">
    <property type="entry name" value="GLU5KINASE"/>
</dbReference>
<dbReference type="EMBL" id="QRVM01000006">
    <property type="protein sequence ID" value="RGS48385.1"/>
    <property type="molecule type" value="Genomic_DNA"/>
</dbReference>
<comment type="catalytic activity">
    <reaction evidence="8">
        <text>L-glutamate + ATP = L-glutamyl 5-phosphate + ADP</text>
        <dbReference type="Rhea" id="RHEA:14877"/>
        <dbReference type="ChEBI" id="CHEBI:29985"/>
        <dbReference type="ChEBI" id="CHEBI:30616"/>
        <dbReference type="ChEBI" id="CHEBI:58274"/>
        <dbReference type="ChEBI" id="CHEBI:456216"/>
        <dbReference type="EC" id="2.7.2.11"/>
    </reaction>
</comment>
<feature type="binding site" evidence="8">
    <location>
        <position position="146"/>
    </location>
    <ligand>
        <name>substrate</name>
    </ligand>
</feature>
<dbReference type="SUPFAM" id="SSF53633">
    <property type="entry name" value="Carbamate kinase-like"/>
    <property type="match status" value="1"/>
</dbReference>
<dbReference type="AlphaFoldDB" id="A0A412J7P4"/>
<comment type="function">
    <text evidence="8">Catalyzes the transfer of a phosphate group to glutamate to form L-glutamate 5-phosphate.</text>
</comment>
<evidence type="ECO:0000256" key="6">
    <source>
        <dbReference type="ARBA" id="ARBA00022777"/>
    </source>
</evidence>
<dbReference type="PANTHER" id="PTHR43654">
    <property type="entry name" value="GLUTAMATE 5-KINASE"/>
    <property type="match status" value="1"/>
</dbReference>
<dbReference type="UniPathway" id="UPA00098">
    <property type="reaction ID" value="UER00359"/>
</dbReference>
<proteinExistence type="inferred from homology"/>
<evidence type="ECO:0000256" key="2">
    <source>
        <dbReference type="ARBA" id="ARBA00022605"/>
    </source>
</evidence>
<evidence type="ECO:0000256" key="1">
    <source>
        <dbReference type="ARBA" id="ARBA00022490"/>
    </source>
</evidence>
<keyword evidence="7 8" id="KW-0067">ATP-binding</keyword>
<dbReference type="InterPro" id="IPR005715">
    <property type="entry name" value="Glu_5kinase/COase_Synthase"/>
</dbReference>
<keyword evidence="6 8" id="KW-0418">Kinase</keyword>
<comment type="pathway">
    <text evidence="8">Amino-acid biosynthesis; L-proline biosynthesis; L-glutamate 5-semialdehyde from L-glutamate: step 1/2.</text>
</comment>
<dbReference type="GO" id="GO:0005524">
    <property type="term" value="F:ATP binding"/>
    <property type="evidence" value="ECO:0007669"/>
    <property type="project" value="UniProtKB-KW"/>
</dbReference>
<dbReference type="GO" id="GO:0005829">
    <property type="term" value="C:cytosol"/>
    <property type="evidence" value="ECO:0007669"/>
    <property type="project" value="TreeGrafter"/>
</dbReference>
<dbReference type="EC" id="2.7.2.11" evidence="8"/>